<feature type="transmembrane region" description="Helical" evidence="1">
    <location>
        <begin position="119"/>
        <end position="137"/>
    </location>
</feature>
<name>A0A6P8JPE4_DROMA</name>
<dbReference type="Proteomes" id="UP000515162">
    <property type="component" value="Chromosome 2R"/>
</dbReference>
<accession>A0A6P8JPE4</accession>
<sequence length="138" mass="15949">MCKRKLPILWILGGIACVTMMIVLLRHVFKVSTYDIIFLTPVVIVIGFASIIKLMWFVEYIHFALLSIIVIPICCAFVFVLKINNLLKDWRSFEIYFKIGHILHLTFLLGKQLCCGNQISNVISIFMLLASVYFDLFK</sequence>
<feature type="transmembrane region" description="Helical" evidence="1">
    <location>
        <begin position="6"/>
        <end position="25"/>
    </location>
</feature>
<dbReference type="RefSeq" id="XP_033154629.1">
    <property type="nucleotide sequence ID" value="XM_033298738.1"/>
</dbReference>
<keyword evidence="1" id="KW-1133">Transmembrane helix</keyword>
<organism evidence="2 3">
    <name type="scientific">Drosophila mauritiana</name>
    <name type="common">Fruit fly</name>
    <dbReference type="NCBI Taxonomy" id="7226"/>
    <lineage>
        <taxon>Eukaryota</taxon>
        <taxon>Metazoa</taxon>
        <taxon>Ecdysozoa</taxon>
        <taxon>Arthropoda</taxon>
        <taxon>Hexapoda</taxon>
        <taxon>Insecta</taxon>
        <taxon>Pterygota</taxon>
        <taxon>Neoptera</taxon>
        <taxon>Endopterygota</taxon>
        <taxon>Diptera</taxon>
        <taxon>Brachycera</taxon>
        <taxon>Muscomorpha</taxon>
        <taxon>Ephydroidea</taxon>
        <taxon>Drosophilidae</taxon>
        <taxon>Drosophila</taxon>
        <taxon>Sophophora</taxon>
    </lineage>
</organism>
<gene>
    <name evidence="3" type="primary">LOC117137344</name>
</gene>
<evidence type="ECO:0000313" key="3">
    <source>
        <dbReference type="RefSeq" id="XP_033154629.1"/>
    </source>
</evidence>
<reference evidence="3" key="1">
    <citation type="submission" date="2025-08" db="UniProtKB">
        <authorList>
            <consortium name="RefSeq"/>
        </authorList>
    </citation>
    <scope>IDENTIFICATION</scope>
    <source>
        <strain evidence="3">Mau12</strain>
        <tissue evidence="3">Whole Body</tissue>
    </source>
</reference>
<dbReference type="PROSITE" id="PS51257">
    <property type="entry name" value="PROKAR_LIPOPROTEIN"/>
    <property type="match status" value="1"/>
</dbReference>
<feature type="transmembrane region" description="Helical" evidence="1">
    <location>
        <begin position="37"/>
        <end position="57"/>
    </location>
</feature>
<keyword evidence="1" id="KW-0812">Transmembrane</keyword>
<dbReference type="AlphaFoldDB" id="A0A6P8JPE4"/>
<evidence type="ECO:0000313" key="2">
    <source>
        <dbReference type="Proteomes" id="UP000515162"/>
    </source>
</evidence>
<dbReference type="GeneID" id="117137344"/>
<feature type="transmembrane region" description="Helical" evidence="1">
    <location>
        <begin position="63"/>
        <end position="83"/>
    </location>
</feature>
<protein>
    <submittedName>
        <fullName evidence="3">Uncharacterized protein LOC117137344</fullName>
    </submittedName>
</protein>
<keyword evidence="2" id="KW-1185">Reference proteome</keyword>
<evidence type="ECO:0000256" key="1">
    <source>
        <dbReference type="SAM" id="Phobius"/>
    </source>
</evidence>
<keyword evidence="1" id="KW-0472">Membrane</keyword>
<proteinExistence type="predicted"/>